<dbReference type="InterPro" id="IPR023042">
    <property type="entry name" value="Peptidase_M17_leu_NH2_pept"/>
</dbReference>
<dbReference type="PANTHER" id="PTHR11963">
    <property type="entry name" value="LEUCINE AMINOPEPTIDASE-RELATED"/>
    <property type="match status" value="1"/>
</dbReference>
<dbReference type="GO" id="GO:0070006">
    <property type="term" value="F:metalloaminopeptidase activity"/>
    <property type="evidence" value="ECO:0007669"/>
    <property type="project" value="InterPro"/>
</dbReference>
<comment type="catalytic activity">
    <reaction evidence="1 8">
        <text>Release of an N-terminal amino acid, Xaa-|-Yaa-, in which Xaa is preferably Leu, but may be other amino acids including Pro although not Arg or Lys, and Yaa may be Pro. Amino acid amides and methyl esters are also readily hydrolyzed, but rates on arylamides are exceedingly low.</text>
        <dbReference type="EC" id="3.4.11.1"/>
    </reaction>
</comment>
<keyword evidence="4 8" id="KW-0031">Aminopeptidase</keyword>
<feature type="active site" evidence="8">
    <location>
        <position position="282"/>
    </location>
</feature>
<protein>
    <recommendedName>
        <fullName evidence="8">Probable cytosol aminopeptidase</fullName>
        <ecNumber evidence="8">3.4.11.1</ecNumber>
    </recommendedName>
    <alternativeName>
        <fullName evidence="8">Leucine aminopeptidase</fullName>
        <shortName evidence="8">LAP</shortName>
        <ecNumber evidence="8">3.4.11.10</ecNumber>
    </alternativeName>
    <alternativeName>
        <fullName evidence="8">Leucyl aminopeptidase</fullName>
    </alternativeName>
</protein>
<dbReference type="HAMAP" id="MF_00181">
    <property type="entry name" value="Cytosol_peptidase_M17"/>
    <property type="match status" value="1"/>
</dbReference>
<dbReference type="CDD" id="cd00433">
    <property type="entry name" value="Peptidase_M17"/>
    <property type="match status" value="1"/>
</dbReference>
<dbReference type="GO" id="GO:0030145">
    <property type="term" value="F:manganese ion binding"/>
    <property type="evidence" value="ECO:0007669"/>
    <property type="project" value="UniProtKB-UniRule"/>
</dbReference>
<keyword evidence="8" id="KW-0464">Manganese</keyword>
<comment type="caution">
    <text evidence="11">The sequence shown here is derived from an EMBL/GenBank/DDBJ whole genome shotgun (WGS) entry which is preliminary data.</text>
</comment>
<dbReference type="InterPro" id="IPR000819">
    <property type="entry name" value="Peptidase_M17_C"/>
</dbReference>
<keyword evidence="5 8" id="KW-0645">Protease</keyword>
<sequence length="516" mass="52266">MSLFAVAPSPLDTLEADAVVVGAVPDGEGARVADGQSLPDAAKVHLDAVLPVLGATGKVDDVHSIAGVPGLAAKRVVVTGIAPGVGKDTAVTAFTLRAGAGAALRHIGKAGTVILALPVTEPGWRENALIGAHLGSYVFMAHKGAAAQESGPKEGRKVARILVHGDAANRDDDRAVERAEVIAAESSFVRDLVNSPPNALYPETFVDVVRDRIAASEAAIEIVVHGPDDLVEMGCGGIVGVGQGSEHAPRIMELHYRPDGTGAHVALVGKGITFDSGGLCIKPAASMLAMKSDMAGAAAVAGAVIAAARLGIGNAVSGYLCLAENLPSGTAQRPSDVVTMRNGLTVEIIDTDAEGRMVLGDGLALAVESGADAILDIATLTGACMVALGTRVAGVMSNDEGVNDRVFAAASAAGEAMWPLPLPEDLRGKLDSVTADLQHKGDQWGGALTAGLFLREFVNRPDGESVPWAHLDIAGPSFNEGAPYGFTSKGGTGFGMATMLAFAEAAEAAAVAEPSA</sequence>
<dbReference type="Pfam" id="PF00883">
    <property type="entry name" value="Peptidase_M17"/>
    <property type="match status" value="1"/>
</dbReference>
<evidence type="ECO:0000256" key="1">
    <source>
        <dbReference type="ARBA" id="ARBA00000135"/>
    </source>
</evidence>
<keyword evidence="6 8" id="KW-0378">Hydrolase</keyword>
<dbReference type="Gene3D" id="3.40.220.10">
    <property type="entry name" value="Leucine Aminopeptidase, subunit E, domain 1"/>
    <property type="match status" value="1"/>
</dbReference>
<dbReference type="GO" id="GO:0006508">
    <property type="term" value="P:proteolysis"/>
    <property type="evidence" value="ECO:0007669"/>
    <property type="project" value="UniProtKB-KW"/>
</dbReference>
<dbReference type="SUPFAM" id="SSF53187">
    <property type="entry name" value="Zn-dependent exopeptidases"/>
    <property type="match status" value="1"/>
</dbReference>
<evidence type="ECO:0000313" key="12">
    <source>
        <dbReference type="Proteomes" id="UP000035720"/>
    </source>
</evidence>
<feature type="binding site" evidence="8">
    <location>
        <position position="275"/>
    </location>
    <ligand>
        <name>Mn(2+)</name>
        <dbReference type="ChEBI" id="CHEBI:29035"/>
        <label>2</label>
    </ligand>
</feature>
<evidence type="ECO:0000256" key="8">
    <source>
        <dbReference type="HAMAP-Rule" id="MF_00181"/>
    </source>
</evidence>
<evidence type="ECO:0000256" key="4">
    <source>
        <dbReference type="ARBA" id="ARBA00022438"/>
    </source>
</evidence>
<evidence type="ECO:0000313" key="11">
    <source>
        <dbReference type="EMBL" id="CCI51444.1"/>
    </source>
</evidence>
<dbReference type="Proteomes" id="UP000035720">
    <property type="component" value="Unassembled WGS sequence"/>
</dbReference>
<dbReference type="InterPro" id="IPR043472">
    <property type="entry name" value="Macro_dom-like"/>
</dbReference>
<dbReference type="InterPro" id="IPR008283">
    <property type="entry name" value="Peptidase_M17_N"/>
</dbReference>
<comment type="similarity">
    <text evidence="3 8">Belongs to the peptidase M17 family.</text>
</comment>
<dbReference type="NCBIfam" id="NF002073">
    <property type="entry name" value="PRK00913.1-2"/>
    <property type="match status" value="1"/>
</dbReference>
<feature type="active site" evidence="8">
    <location>
        <position position="356"/>
    </location>
</feature>
<dbReference type="Pfam" id="PF02789">
    <property type="entry name" value="Peptidase_M17_N"/>
    <property type="match status" value="1"/>
</dbReference>
<evidence type="ECO:0000256" key="3">
    <source>
        <dbReference type="ARBA" id="ARBA00009528"/>
    </source>
</evidence>
<dbReference type="GO" id="GO:0005737">
    <property type="term" value="C:cytoplasm"/>
    <property type="evidence" value="ECO:0007669"/>
    <property type="project" value="UniProtKB-SubCell"/>
</dbReference>
<gene>
    <name evidence="8 11" type="primary">pepA</name>
    <name evidence="11" type="ORF">BN13_1020009</name>
</gene>
<evidence type="ECO:0000256" key="5">
    <source>
        <dbReference type="ARBA" id="ARBA00022670"/>
    </source>
</evidence>
<feature type="binding site" evidence="8">
    <location>
        <position position="270"/>
    </location>
    <ligand>
        <name>Mn(2+)</name>
        <dbReference type="ChEBI" id="CHEBI:29035"/>
        <label>2</label>
    </ligand>
</feature>
<keyword evidence="8" id="KW-0963">Cytoplasm</keyword>
<dbReference type="SUPFAM" id="SSF52949">
    <property type="entry name" value="Macro domain-like"/>
    <property type="match status" value="1"/>
</dbReference>
<evidence type="ECO:0000256" key="7">
    <source>
        <dbReference type="ARBA" id="ARBA00049972"/>
    </source>
</evidence>
<comment type="function">
    <text evidence="7 8">Presumably involved in the processing and regular turnover of intracellular proteins. Catalyzes the removal of unsubstituted N-terminal amino acids from various peptides.</text>
</comment>
<reference evidence="11 12" key="1">
    <citation type="journal article" date="2013" name="ISME J.">
        <title>A metabolic model for members of the genus Tetrasphaera involved in enhanced biological phosphorus removal.</title>
        <authorList>
            <person name="Kristiansen R."/>
            <person name="Nguyen H.T.T."/>
            <person name="Saunders A.M."/>
            <person name="Nielsen J.L."/>
            <person name="Wimmer R."/>
            <person name="Le V.Q."/>
            <person name="McIlroy S.J."/>
            <person name="Petrovski S."/>
            <person name="Seviour R.J."/>
            <person name="Calteau A."/>
            <person name="Nielsen K.L."/>
            <person name="Nielsen P.H."/>
        </authorList>
    </citation>
    <scope>NUCLEOTIDE SEQUENCE [LARGE SCALE GENOMIC DNA]</scope>
    <source>
        <strain evidence="11 12">Ben 74</strain>
    </source>
</reference>
<comment type="subcellular location">
    <subcellularLocation>
        <location evidence="8">Cytoplasm</location>
    </subcellularLocation>
</comment>
<proteinExistence type="inferred from homology"/>
<dbReference type="PRINTS" id="PR00481">
    <property type="entry name" value="LAMNOPPTDASE"/>
</dbReference>
<dbReference type="EC" id="3.4.11.1" evidence="8"/>
<evidence type="ECO:0000256" key="2">
    <source>
        <dbReference type="ARBA" id="ARBA00000967"/>
    </source>
</evidence>
<name>A0A077M4L4_9MICO</name>
<dbReference type="RefSeq" id="WP_048547918.1">
    <property type="nucleotide sequence ID" value="NZ_HF571038.1"/>
</dbReference>
<dbReference type="EC" id="3.4.11.10" evidence="8"/>
<dbReference type="STRING" id="1193518.BN13_1020009"/>
<keyword evidence="8" id="KW-0479">Metal-binding</keyword>
<dbReference type="EMBL" id="CAJC01000005">
    <property type="protein sequence ID" value="CCI51444.1"/>
    <property type="molecule type" value="Genomic_DNA"/>
</dbReference>
<organism evidence="11 12">
    <name type="scientific">Nostocoides jenkinsii Ben 74</name>
    <dbReference type="NCBI Taxonomy" id="1193518"/>
    <lineage>
        <taxon>Bacteria</taxon>
        <taxon>Bacillati</taxon>
        <taxon>Actinomycetota</taxon>
        <taxon>Actinomycetes</taxon>
        <taxon>Micrococcales</taxon>
        <taxon>Intrasporangiaceae</taxon>
        <taxon>Nostocoides</taxon>
    </lineage>
</organism>
<dbReference type="Gene3D" id="3.40.630.10">
    <property type="entry name" value="Zn peptidases"/>
    <property type="match status" value="1"/>
</dbReference>
<accession>A0A077M4L4</accession>
<comment type="catalytic activity">
    <reaction evidence="2 8">
        <text>Release of an N-terminal amino acid, preferentially leucine, but not glutamic or aspartic acids.</text>
        <dbReference type="EC" id="3.4.11.10"/>
    </reaction>
</comment>
<feature type="binding site" evidence="8">
    <location>
        <position position="352"/>
    </location>
    <ligand>
        <name>Mn(2+)</name>
        <dbReference type="ChEBI" id="CHEBI:29035"/>
        <label>1</label>
    </ligand>
</feature>
<evidence type="ECO:0000259" key="9">
    <source>
        <dbReference type="Pfam" id="PF00883"/>
    </source>
</evidence>
<feature type="binding site" evidence="8">
    <location>
        <position position="354"/>
    </location>
    <ligand>
        <name>Mn(2+)</name>
        <dbReference type="ChEBI" id="CHEBI:29035"/>
        <label>1</label>
    </ligand>
</feature>
<feature type="binding site" evidence="8">
    <location>
        <position position="275"/>
    </location>
    <ligand>
        <name>Mn(2+)</name>
        <dbReference type="ChEBI" id="CHEBI:29035"/>
        <label>1</label>
    </ligand>
</feature>
<feature type="binding site" evidence="8">
    <location>
        <position position="354"/>
    </location>
    <ligand>
        <name>Mn(2+)</name>
        <dbReference type="ChEBI" id="CHEBI:29035"/>
        <label>2</label>
    </ligand>
</feature>
<dbReference type="AlphaFoldDB" id="A0A077M4L4"/>
<keyword evidence="12" id="KW-1185">Reference proteome</keyword>
<feature type="domain" description="Peptidase M17 leucyl aminopeptidase N-terminal" evidence="10">
    <location>
        <begin position="20"/>
        <end position="141"/>
    </location>
</feature>
<dbReference type="InterPro" id="IPR011356">
    <property type="entry name" value="Leucine_aapep/pepB"/>
</dbReference>
<feature type="binding site" evidence="8">
    <location>
        <position position="293"/>
    </location>
    <ligand>
        <name>Mn(2+)</name>
        <dbReference type="ChEBI" id="CHEBI:29035"/>
        <label>2</label>
    </ligand>
</feature>
<comment type="cofactor">
    <cofactor evidence="8">
        <name>Mn(2+)</name>
        <dbReference type="ChEBI" id="CHEBI:29035"/>
    </cofactor>
    <text evidence="8">Binds 2 manganese ions per subunit.</text>
</comment>
<feature type="domain" description="Cytosol aminopeptidase" evidence="9">
    <location>
        <begin position="188"/>
        <end position="499"/>
    </location>
</feature>
<evidence type="ECO:0000259" key="10">
    <source>
        <dbReference type="Pfam" id="PF02789"/>
    </source>
</evidence>
<dbReference type="PANTHER" id="PTHR11963:SF23">
    <property type="entry name" value="CYTOSOL AMINOPEPTIDASE"/>
    <property type="match status" value="1"/>
</dbReference>
<evidence type="ECO:0000256" key="6">
    <source>
        <dbReference type="ARBA" id="ARBA00022801"/>
    </source>
</evidence>